<evidence type="ECO:0000256" key="3">
    <source>
        <dbReference type="ARBA" id="ARBA00021495"/>
    </source>
</evidence>
<dbReference type="PANTHER" id="PTHR43395">
    <property type="entry name" value="SENSOR HISTIDINE KINASE CHEA"/>
    <property type="match status" value="1"/>
</dbReference>
<dbReference type="InterPro" id="IPR004358">
    <property type="entry name" value="Sig_transdc_His_kin-like_C"/>
</dbReference>
<dbReference type="SMART" id="SM00448">
    <property type="entry name" value="REC"/>
    <property type="match status" value="1"/>
</dbReference>
<dbReference type="PROSITE" id="PS50110">
    <property type="entry name" value="RESPONSE_REGULATORY"/>
    <property type="match status" value="1"/>
</dbReference>
<reference evidence="15 16" key="1">
    <citation type="journal article" date="2018" name="ISME J.">
        <title>Endosymbiont genomes yield clues of tubeworm success.</title>
        <authorList>
            <person name="Li Y."/>
            <person name="Liles M.R."/>
            <person name="Halanych K.M."/>
        </authorList>
    </citation>
    <scope>NUCLEOTIDE SEQUENCE [LARGE SCALE GENOMIC DNA]</scope>
    <source>
        <strain evidence="15">A1464</strain>
    </source>
</reference>
<keyword evidence="6 15" id="KW-0418">Kinase</keyword>
<organism evidence="15 16">
    <name type="scientific">endosymbiont of Galathealinum brachiosum</name>
    <dbReference type="NCBI Taxonomy" id="2200906"/>
    <lineage>
        <taxon>Bacteria</taxon>
        <taxon>Pseudomonadati</taxon>
        <taxon>Pseudomonadota</taxon>
        <taxon>Gammaproteobacteria</taxon>
        <taxon>sulfur-oxidizing symbionts</taxon>
    </lineage>
</organism>
<dbReference type="SMART" id="SM00073">
    <property type="entry name" value="HPT"/>
    <property type="match status" value="1"/>
</dbReference>
<comment type="function">
    <text evidence="8">Involved in the transmission of sensory signals from the chemoreceptors to the flagellar motors. CheA is autophosphorylated; it can transfer its phosphate group to either CheB or CheY.</text>
</comment>
<dbReference type="Pfam" id="PF00072">
    <property type="entry name" value="Response_reg"/>
    <property type="match status" value="1"/>
</dbReference>
<evidence type="ECO:0000256" key="4">
    <source>
        <dbReference type="ARBA" id="ARBA00022553"/>
    </source>
</evidence>
<evidence type="ECO:0000256" key="9">
    <source>
        <dbReference type="PROSITE-ProRule" id="PRU00110"/>
    </source>
</evidence>
<dbReference type="InterPro" id="IPR008207">
    <property type="entry name" value="Sig_transdc_His_kin_Hpt_dom"/>
</dbReference>
<feature type="domain" description="CheW-like" evidence="13">
    <location>
        <begin position="625"/>
        <end position="759"/>
    </location>
</feature>
<dbReference type="Gene3D" id="3.40.50.2300">
    <property type="match status" value="1"/>
</dbReference>
<proteinExistence type="predicted"/>
<name>A0A370DAM2_9GAMM</name>
<keyword evidence="5" id="KW-0808">Transferase</keyword>
<protein>
    <recommendedName>
        <fullName evidence="3">Chemotaxis protein CheA</fullName>
        <ecNumber evidence="2">2.7.13.3</ecNumber>
    </recommendedName>
</protein>
<dbReference type="InterPro" id="IPR011006">
    <property type="entry name" value="CheY-like_superfamily"/>
</dbReference>
<evidence type="ECO:0000259" key="13">
    <source>
        <dbReference type="PROSITE" id="PS50851"/>
    </source>
</evidence>
<keyword evidence="7" id="KW-0902">Two-component regulatory system</keyword>
<dbReference type="GO" id="GO:0000155">
    <property type="term" value="F:phosphorelay sensor kinase activity"/>
    <property type="evidence" value="ECO:0007669"/>
    <property type="project" value="InterPro"/>
</dbReference>
<comment type="catalytic activity">
    <reaction evidence="1">
        <text>ATP + protein L-histidine = ADP + protein N-phospho-L-histidine.</text>
        <dbReference type="EC" id="2.7.13.3"/>
    </reaction>
</comment>
<evidence type="ECO:0000256" key="10">
    <source>
        <dbReference type="PROSITE-ProRule" id="PRU00169"/>
    </source>
</evidence>
<dbReference type="SUPFAM" id="SSF47226">
    <property type="entry name" value="Histidine-containing phosphotransfer domain, HPT domain"/>
    <property type="match status" value="1"/>
</dbReference>
<dbReference type="SMART" id="SM00260">
    <property type="entry name" value="CheW"/>
    <property type="match status" value="1"/>
</dbReference>
<dbReference type="EC" id="2.7.13.3" evidence="2"/>
<feature type="domain" description="Histidine kinase" evidence="11">
    <location>
        <begin position="361"/>
        <end position="623"/>
    </location>
</feature>
<feature type="domain" description="Response regulatory" evidence="12">
    <location>
        <begin position="782"/>
        <end position="898"/>
    </location>
</feature>
<feature type="modified residue" description="4-aspartylphosphate" evidence="10">
    <location>
        <position position="831"/>
    </location>
</feature>
<keyword evidence="4 10" id="KW-0597">Phosphoprotein</keyword>
<dbReference type="PROSITE" id="PS50851">
    <property type="entry name" value="CHEW"/>
    <property type="match status" value="1"/>
</dbReference>
<dbReference type="SUPFAM" id="SSF52172">
    <property type="entry name" value="CheY-like"/>
    <property type="match status" value="1"/>
</dbReference>
<evidence type="ECO:0000313" key="16">
    <source>
        <dbReference type="Proteomes" id="UP000254266"/>
    </source>
</evidence>
<dbReference type="Gene3D" id="3.30.565.10">
    <property type="entry name" value="Histidine kinase-like ATPase, C-terminal domain"/>
    <property type="match status" value="1"/>
</dbReference>
<evidence type="ECO:0000259" key="12">
    <source>
        <dbReference type="PROSITE" id="PS50110"/>
    </source>
</evidence>
<evidence type="ECO:0000259" key="14">
    <source>
        <dbReference type="PROSITE" id="PS50894"/>
    </source>
</evidence>
<dbReference type="InterPro" id="IPR051315">
    <property type="entry name" value="Bact_Chemotaxis_CheA"/>
</dbReference>
<dbReference type="SMART" id="SM01231">
    <property type="entry name" value="H-kinase_dim"/>
    <property type="match status" value="1"/>
</dbReference>
<evidence type="ECO:0000313" key="15">
    <source>
        <dbReference type="EMBL" id="RDH81226.1"/>
    </source>
</evidence>
<dbReference type="CDD" id="cd00088">
    <property type="entry name" value="HPT"/>
    <property type="match status" value="1"/>
</dbReference>
<dbReference type="InterPro" id="IPR036641">
    <property type="entry name" value="HPT_dom_sf"/>
</dbReference>
<dbReference type="InterPro" id="IPR003594">
    <property type="entry name" value="HATPase_dom"/>
</dbReference>
<dbReference type="PROSITE" id="PS50894">
    <property type="entry name" value="HPT"/>
    <property type="match status" value="1"/>
</dbReference>
<evidence type="ECO:0000256" key="8">
    <source>
        <dbReference type="ARBA" id="ARBA00035100"/>
    </source>
</evidence>
<dbReference type="PRINTS" id="PR00344">
    <property type="entry name" value="BCTRLSENSOR"/>
</dbReference>
<dbReference type="SUPFAM" id="SSF50341">
    <property type="entry name" value="CheW-like"/>
    <property type="match status" value="1"/>
</dbReference>
<dbReference type="InterPro" id="IPR036061">
    <property type="entry name" value="CheW-like_dom_sf"/>
</dbReference>
<dbReference type="InterPro" id="IPR001789">
    <property type="entry name" value="Sig_transdc_resp-reg_receiver"/>
</dbReference>
<dbReference type="InterPro" id="IPR037006">
    <property type="entry name" value="CheA-like_homodim_sf"/>
</dbReference>
<dbReference type="Proteomes" id="UP000254266">
    <property type="component" value="Unassembled WGS sequence"/>
</dbReference>
<comment type="caution">
    <text evidence="15">The sequence shown here is derived from an EMBL/GenBank/DDBJ whole genome shotgun (WGS) entry which is preliminary data.</text>
</comment>
<evidence type="ECO:0000256" key="1">
    <source>
        <dbReference type="ARBA" id="ARBA00000085"/>
    </source>
</evidence>
<dbReference type="GO" id="GO:0006935">
    <property type="term" value="P:chemotaxis"/>
    <property type="evidence" value="ECO:0007669"/>
    <property type="project" value="InterPro"/>
</dbReference>
<evidence type="ECO:0000256" key="2">
    <source>
        <dbReference type="ARBA" id="ARBA00012438"/>
    </source>
</evidence>
<dbReference type="SUPFAM" id="SSF55874">
    <property type="entry name" value="ATPase domain of HSP90 chaperone/DNA topoisomerase II/histidine kinase"/>
    <property type="match status" value="1"/>
</dbReference>
<evidence type="ECO:0000256" key="5">
    <source>
        <dbReference type="ARBA" id="ARBA00022679"/>
    </source>
</evidence>
<dbReference type="GO" id="GO:0005737">
    <property type="term" value="C:cytoplasm"/>
    <property type="evidence" value="ECO:0007669"/>
    <property type="project" value="InterPro"/>
</dbReference>
<sequence>MTDKSNINESMLDLFKAEIDTQSEKLYSFINQIESTDDLSATYESLINSTRAIKGAAKLVHVDIIMPVIELQESVFSHYQSIDIKADKLSSDIFKSTIDLFIQIASLPANKLSTPESKTETSINSCLDQLNILLSTKNTDKAADDKNNENQKAVEDTQFYSTAENIDPEMFQLFCTELQNSVDTINSNLLEIDNKNQDNGLLEAMMRAAHSIKGAARMIGIEGVVKLAHSMEDVFVAAQNRKIELQTDSIDQIFSCNDLLIQIEFLDETEVAQWTQDNTHYINQFIQLLTQIHNGQTIIPVKLEQDSLTPTNDDISSGASTQTNDNMVRVSTSRINKLVGLAGELTVSSNWIRQYSDSMLVLKRKHNDILDQIDRLRSVIEDNNHSEHEHKLITGIQHKAEDYRDEITSRLMSLDNFDRRSSSINSQINHEIIASRMRPFSDSTQGFKRMVRDISGSLNKIVQLHIEGEDTPVDRDILEKLDAPLNHMIRNAIDHGIETPDERLLKGKPESGTITVSASHQSGRLRIQVKDDGKGVDIEDLRDKILDKKLVNANMAENLSKTELLDFLFLPSFSTRSEVTELSGRGVGLDIVHSALQEVRGKLHADTEIDQGMEINMELPLTLSVIRSLMVSISEELYAFPLAKIQSLVTIKKQDISIFEDKQYISIDNKHIGLIHCAQILGINHSSLEGDDIPVIIIGDWNMSYGLVVDKLIGERGLALRTLNKKLGKIKDISSAAITDDGEPVLVFDIDDLKQSIHDIISGKDLYKVGSSNTLDTSQQKRVLVVDDSLTVREIEKKLLESRGYLVDIAIDGVDGWNTVRNADYDLVISDIDMPRMNGIEFITMIKNDAALRSIPVMMVSYKDRPEDKQKGLEAGADYYLTKGSFHDDTLLDAVIDLIGEAKG</sequence>
<keyword evidence="16" id="KW-1185">Reference proteome</keyword>
<dbReference type="Gene3D" id="2.30.30.40">
    <property type="entry name" value="SH3 Domains"/>
    <property type="match status" value="1"/>
</dbReference>
<dbReference type="Pfam" id="PF02518">
    <property type="entry name" value="HATPase_c"/>
    <property type="match status" value="1"/>
</dbReference>
<dbReference type="InterPro" id="IPR005467">
    <property type="entry name" value="His_kinase_dom"/>
</dbReference>
<dbReference type="SMART" id="SM00387">
    <property type="entry name" value="HATPase_c"/>
    <property type="match status" value="1"/>
</dbReference>
<dbReference type="AlphaFoldDB" id="A0A370DAM2"/>
<feature type="domain" description="HPt" evidence="14">
    <location>
        <begin position="163"/>
        <end position="267"/>
    </location>
</feature>
<dbReference type="InterPro" id="IPR002545">
    <property type="entry name" value="CheW-lke_dom"/>
</dbReference>
<dbReference type="FunFam" id="3.30.565.10:FF:000016">
    <property type="entry name" value="Chemotaxis protein CheA, putative"/>
    <property type="match status" value="1"/>
</dbReference>
<dbReference type="Pfam" id="PF01584">
    <property type="entry name" value="CheW"/>
    <property type="match status" value="1"/>
</dbReference>
<dbReference type="PANTHER" id="PTHR43395:SF1">
    <property type="entry name" value="CHEMOTAXIS PROTEIN CHEA"/>
    <property type="match status" value="1"/>
</dbReference>
<evidence type="ECO:0000259" key="11">
    <source>
        <dbReference type="PROSITE" id="PS50109"/>
    </source>
</evidence>
<dbReference type="Pfam" id="PF01627">
    <property type="entry name" value="Hpt"/>
    <property type="match status" value="1"/>
</dbReference>
<dbReference type="Gene3D" id="1.20.120.160">
    <property type="entry name" value="HPT domain"/>
    <property type="match status" value="2"/>
</dbReference>
<accession>A0A370DAM2</accession>
<evidence type="ECO:0000256" key="6">
    <source>
        <dbReference type="ARBA" id="ARBA00022777"/>
    </source>
</evidence>
<dbReference type="EMBL" id="QFXC01000013">
    <property type="protein sequence ID" value="RDH81226.1"/>
    <property type="molecule type" value="Genomic_DNA"/>
</dbReference>
<dbReference type="Gene3D" id="1.10.287.560">
    <property type="entry name" value="Histidine kinase CheA-like, homodimeric domain"/>
    <property type="match status" value="1"/>
</dbReference>
<dbReference type="InterPro" id="IPR036890">
    <property type="entry name" value="HATPase_C_sf"/>
</dbReference>
<dbReference type="PROSITE" id="PS50109">
    <property type="entry name" value="HIS_KIN"/>
    <property type="match status" value="1"/>
</dbReference>
<feature type="modified residue" description="Phosphohistidine" evidence="9">
    <location>
        <position position="210"/>
    </location>
</feature>
<dbReference type="InterPro" id="IPR004105">
    <property type="entry name" value="CheA-like_dim"/>
</dbReference>
<gene>
    <name evidence="15" type="ORF">DIZ80_14060</name>
</gene>
<evidence type="ECO:0000256" key="7">
    <source>
        <dbReference type="ARBA" id="ARBA00023012"/>
    </source>
</evidence>